<dbReference type="Pfam" id="PF05426">
    <property type="entry name" value="Alginate_lyase"/>
    <property type="match status" value="1"/>
</dbReference>
<dbReference type="Proteomes" id="UP000837803">
    <property type="component" value="Unassembled WGS sequence"/>
</dbReference>
<name>A0ABN8FDC5_9BACT</name>
<comment type="caution">
    <text evidence="5">The sequence shown here is derived from an EMBL/GenBank/DDBJ whole genome shotgun (WGS) entry which is preliminary data.</text>
</comment>
<organism evidence="5 6">
    <name type="scientific">Neolewinella maritima</name>
    <dbReference type="NCBI Taxonomy" id="1383882"/>
    <lineage>
        <taxon>Bacteria</taxon>
        <taxon>Pseudomonadati</taxon>
        <taxon>Bacteroidota</taxon>
        <taxon>Saprospiria</taxon>
        <taxon>Saprospirales</taxon>
        <taxon>Lewinellaceae</taxon>
        <taxon>Neolewinella</taxon>
    </lineage>
</organism>
<dbReference type="PROSITE" id="PS51257">
    <property type="entry name" value="PROKAR_LIPOPROTEIN"/>
    <property type="match status" value="1"/>
</dbReference>
<evidence type="ECO:0000256" key="3">
    <source>
        <dbReference type="SAM" id="SignalP"/>
    </source>
</evidence>
<dbReference type="RefSeq" id="WP_238752256.1">
    <property type="nucleotide sequence ID" value="NZ_CAKLPZ010000005.1"/>
</dbReference>
<dbReference type="Gene3D" id="1.50.10.100">
    <property type="entry name" value="Chondroitin AC/alginate lyase"/>
    <property type="match status" value="1"/>
</dbReference>
<evidence type="ECO:0000313" key="5">
    <source>
        <dbReference type="EMBL" id="CAH1002414.1"/>
    </source>
</evidence>
<sequence length="400" mass="45002">MIHPLRACLFFLCLFSLTACQQSTAPADAPVVTAVDDTTDYFDRDELLETAEAYLDEAPVPLTASVSERSAGGPRDFYSEGDYWWPDPANPDGPYIRRDGESNPENFVAHRLAMVDMSKQVATLVAAYKLTGEEKYADKAMEHLRAWFVSDETSMMPNLLYAQAISGRVTGRGIGIIDTIHLIEVAKAIEVLRALGYLDGPEDEALTGWFDQYLTWMTTHEYGLAERDNGNNHSTWWAAQVAAFASVAGREAELGLAREAYKNMLTVQMDSTGGFPQELERTKPYIYTLFNLEGFAVLADYGSRDGDHKLWDYESADGDGSLQRAFAFMAPYLMDKDGWPYPPDVAYYDEVPIQSPGMLLAARAYDDEQLLDAWKELDPERKSQEIERNFPIRRPSLWVE</sequence>
<feature type="signal peptide" evidence="3">
    <location>
        <begin position="1"/>
        <end position="21"/>
    </location>
</feature>
<feature type="domain" description="Alginate lyase" evidence="4">
    <location>
        <begin position="63"/>
        <end position="339"/>
    </location>
</feature>
<accession>A0ABN8FDC5</accession>
<dbReference type="InterPro" id="IPR008397">
    <property type="entry name" value="Alginate_lyase_dom"/>
</dbReference>
<evidence type="ECO:0000259" key="4">
    <source>
        <dbReference type="Pfam" id="PF05426"/>
    </source>
</evidence>
<dbReference type="EMBL" id="CAKLPZ010000005">
    <property type="protein sequence ID" value="CAH1002414.1"/>
    <property type="molecule type" value="Genomic_DNA"/>
</dbReference>
<keyword evidence="6" id="KW-1185">Reference proteome</keyword>
<gene>
    <name evidence="5" type="ORF">LEM8419_03300</name>
</gene>
<reference evidence="5" key="1">
    <citation type="submission" date="2021-12" db="EMBL/GenBank/DDBJ databases">
        <authorList>
            <person name="Rodrigo-Torres L."/>
            <person name="Arahal R. D."/>
            <person name="Lucena T."/>
        </authorList>
    </citation>
    <scope>NUCLEOTIDE SEQUENCE</scope>
    <source>
        <strain evidence="5">CECT 8419</strain>
    </source>
</reference>
<dbReference type="InterPro" id="IPR008929">
    <property type="entry name" value="Chondroitin_lyas"/>
</dbReference>
<evidence type="ECO:0000256" key="2">
    <source>
        <dbReference type="ARBA" id="ARBA00023239"/>
    </source>
</evidence>
<keyword evidence="2" id="KW-0456">Lyase</keyword>
<proteinExistence type="predicted"/>
<dbReference type="SUPFAM" id="SSF48230">
    <property type="entry name" value="Chondroitin AC/alginate lyase"/>
    <property type="match status" value="1"/>
</dbReference>
<feature type="chain" id="PRO_5045195995" description="Alginate lyase domain-containing protein" evidence="3">
    <location>
        <begin position="22"/>
        <end position="400"/>
    </location>
</feature>
<keyword evidence="1 3" id="KW-0732">Signal</keyword>
<evidence type="ECO:0000256" key="1">
    <source>
        <dbReference type="ARBA" id="ARBA00022729"/>
    </source>
</evidence>
<protein>
    <recommendedName>
        <fullName evidence="4">Alginate lyase domain-containing protein</fullName>
    </recommendedName>
</protein>
<evidence type="ECO:0000313" key="6">
    <source>
        <dbReference type="Proteomes" id="UP000837803"/>
    </source>
</evidence>